<dbReference type="EMBL" id="JAKNSF020000033">
    <property type="protein sequence ID" value="KAK7728424.1"/>
    <property type="molecule type" value="Genomic_DNA"/>
</dbReference>
<comment type="similarity">
    <text evidence="1">Belongs to the cycloisomerase 2 family.</text>
</comment>
<dbReference type="InterPro" id="IPR019405">
    <property type="entry name" value="Lactonase_7-beta_prop"/>
</dbReference>
<dbReference type="Gene3D" id="2.130.10.10">
    <property type="entry name" value="YVTN repeat-like/Quinoprotein amine dehydrogenase"/>
    <property type="match status" value="1"/>
</dbReference>
<dbReference type="InterPro" id="IPR015943">
    <property type="entry name" value="WD40/YVTN_repeat-like_dom_sf"/>
</dbReference>
<dbReference type="PANTHER" id="PTHR30344:SF7">
    <property type="entry name" value="DUF2415 DOMAIN-CONTAINING PROTEIN"/>
    <property type="match status" value="1"/>
</dbReference>
<keyword evidence="3" id="KW-1185">Reference proteome</keyword>
<dbReference type="PANTHER" id="PTHR30344">
    <property type="entry name" value="6-PHOSPHOGLUCONOLACTONASE-RELATED"/>
    <property type="match status" value="1"/>
</dbReference>
<gene>
    <name evidence="2" type="ORF">SLS63_006653</name>
</gene>
<evidence type="ECO:0000313" key="3">
    <source>
        <dbReference type="Proteomes" id="UP001430848"/>
    </source>
</evidence>
<protein>
    <submittedName>
        <fullName evidence="2">Uncharacterized protein</fullName>
    </submittedName>
</protein>
<reference evidence="2 3" key="1">
    <citation type="submission" date="2024-02" db="EMBL/GenBank/DDBJ databases">
        <title>De novo assembly and annotation of 12 fungi associated with fruit tree decline syndrome in Ontario, Canada.</title>
        <authorList>
            <person name="Sulman M."/>
            <person name="Ellouze W."/>
            <person name="Ilyukhin E."/>
        </authorList>
    </citation>
    <scope>NUCLEOTIDE SEQUENCE [LARGE SCALE GENOMIC DNA]</scope>
    <source>
        <strain evidence="2 3">M169</strain>
    </source>
</reference>
<sequence length="172" mass="18849">MYVLEELSHTVIAFDLSTSPAKDIQPIDGFLPSVVPPSVHPDHQVMMDSAEICLHPNIPNVLYVSNRWERHIAKLEPHLENIPKELPPGDAIAIILLSDDGRRVQETKFVRTNLDTIRGMRLSSDGSLVALGGQEGGGVEIYSIGGERGDVWTLVASLNKGLESGIKHAIWL</sequence>
<evidence type="ECO:0000313" key="2">
    <source>
        <dbReference type="EMBL" id="KAK7728424.1"/>
    </source>
</evidence>
<name>A0ABR1P7Y9_DIAER</name>
<organism evidence="2 3">
    <name type="scientific">Diaporthe eres</name>
    <name type="common">Phomopsis oblonga</name>
    <dbReference type="NCBI Taxonomy" id="83184"/>
    <lineage>
        <taxon>Eukaryota</taxon>
        <taxon>Fungi</taxon>
        <taxon>Dikarya</taxon>
        <taxon>Ascomycota</taxon>
        <taxon>Pezizomycotina</taxon>
        <taxon>Sordariomycetes</taxon>
        <taxon>Sordariomycetidae</taxon>
        <taxon>Diaporthales</taxon>
        <taxon>Diaporthaceae</taxon>
        <taxon>Diaporthe</taxon>
        <taxon>Diaporthe eres species complex</taxon>
    </lineage>
</organism>
<dbReference type="SUPFAM" id="SSF75011">
    <property type="entry name" value="3-carboxy-cis,cis-mucoante lactonizing enzyme"/>
    <property type="match status" value="1"/>
</dbReference>
<comment type="caution">
    <text evidence="2">The sequence shown here is derived from an EMBL/GenBank/DDBJ whole genome shotgun (WGS) entry which is preliminary data.</text>
</comment>
<proteinExistence type="inferred from homology"/>
<accession>A0ABR1P7Y9</accession>
<dbReference type="Pfam" id="PF10282">
    <property type="entry name" value="Lactonase"/>
    <property type="match status" value="1"/>
</dbReference>
<evidence type="ECO:0000256" key="1">
    <source>
        <dbReference type="ARBA" id="ARBA00005564"/>
    </source>
</evidence>
<dbReference type="Proteomes" id="UP001430848">
    <property type="component" value="Unassembled WGS sequence"/>
</dbReference>
<dbReference type="InterPro" id="IPR050282">
    <property type="entry name" value="Cycloisomerase_2"/>
</dbReference>